<dbReference type="GO" id="GO:0016787">
    <property type="term" value="F:hydrolase activity"/>
    <property type="evidence" value="ECO:0007669"/>
    <property type="project" value="UniProtKB-KW"/>
</dbReference>
<comment type="caution">
    <text evidence="4">The sequence shown here is derived from an EMBL/GenBank/DDBJ whole genome shotgun (WGS) entry which is preliminary data.</text>
</comment>
<dbReference type="AlphaFoldDB" id="A0AAV1RC81"/>
<gene>
    <name evidence="4" type="ORF">DCAF_LOCUS8398</name>
</gene>
<proteinExistence type="inferred from homology"/>
<dbReference type="EMBL" id="CAWUPB010000913">
    <property type="protein sequence ID" value="CAK7331302.1"/>
    <property type="molecule type" value="Genomic_DNA"/>
</dbReference>
<organism evidence="4 5">
    <name type="scientific">Dovyalis caffra</name>
    <dbReference type="NCBI Taxonomy" id="77055"/>
    <lineage>
        <taxon>Eukaryota</taxon>
        <taxon>Viridiplantae</taxon>
        <taxon>Streptophyta</taxon>
        <taxon>Embryophyta</taxon>
        <taxon>Tracheophyta</taxon>
        <taxon>Spermatophyta</taxon>
        <taxon>Magnoliopsida</taxon>
        <taxon>eudicotyledons</taxon>
        <taxon>Gunneridae</taxon>
        <taxon>Pentapetalae</taxon>
        <taxon>rosids</taxon>
        <taxon>fabids</taxon>
        <taxon>Malpighiales</taxon>
        <taxon>Salicaceae</taxon>
        <taxon>Flacourtieae</taxon>
        <taxon>Dovyalis</taxon>
    </lineage>
</organism>
<comment type="similarity">
    <text evidence="1">Belongs to the 'GDXG' lipolytic enzyme family.</text>
</comment>
<evidence type="ECO:0000256" key="2">
    <source>
        <dbReference type="ARBA" id="ARBA00022801"/>
    </source>
</evidence>
<dbReference type="PANTHER" id="PTHR23024">
    <property type="entry name" value="ARYLACETAMIDE DEACETYLASE"/>
    <property type="match status" value="1"/>
</dbReference>
<accession>A0AAV1RC81</accession>
<evidence type="ECO:0000313" key="4">
    <source>
        <dbReference type="EMBL" id="CAK7331302.1"/>
    </source>
</evidence>
<evidence type="ECO:0000259" key="3">
    <source>
        <dbReference type="Pfam" id="PF07859"/>
    </source>
</evidence>
<dbReference type="InterPro" id="IPR050466">
    <property type="entry name" value="Carboxylest/Gibb_receptor"/>
</dbReference>
<dbReference type="InterPro" id="IPR029058">
    <property type="entry name" value="AB_hydrolase_fold"/>
</dbReference>
<sequence length="303" mass="33738">MAFVTASEVTHEFHFFRVYKDGRIEFLLQDSEKIRPFDDPVTGVQSKDVIISPEPQVSARIFLPKLKNPNQKFPLLFYIHGGGFCLRSAFSHRNHNFCSQVAAKADFIVVSVEYGLFPARPLPACYEDSWTALQWVASHASGNGPEPWLKDHADFDRVSISGNSAGGNIAHTLAFRVGTIGLPEGVKVVGMALVQPFFGGSEEEKMWLYMCPTNSGSDDPRLNPGMEDLAKIGCQRVLIFVAEKDALKVVAKNYYEKLKKSGFKGGVEIVEHESEGHTFHLKDPKSEKAGQLMEKLVSFLKQE</sequence>
<dbReference type="SUPFAM" id="SSF53474">
    <property type="entry name" value="alpha/beta-Hydrolases"/>
    <property type="match status" value="1"/>
</dbReference>
<dbReference type="Gene3D" id="3.40.50.1820">
    <property type="entry name" value="alpha/beta hydrolase"/>
    <property type="match status" value="1"/>
</dbReference>
<name>A0AAV1RC81_9ROSI</name>
<evidence type="ECO:0000313" key="5">
    <source>
        <dbReference type="Proteomes" id="UP001314170"/>
    </source>
</evidence>
<dbReference type="Pfam" id="PF07859">
    <property type="entry name" value="Abhydrolase_3"/>
    <property type="match status" value="1"/>
</dbReference>
<protein>
    <recommendedName>
        <fullName evidence="3">Alpha/beta hydrolase fold-3 domain-containing protein</fullName>
    </recommendedName>
</protein>
<dbReference type="PROSITE" id="PS01173">
    <property type="entry name" value="LIPASE_GDXG_HIS"/>
    <property type="match status" value="1"/>
</dbReference>
<reference evidence="4 5" key="1">
    <citation type="submission" date="2024-01" db="EMBL/GenBank/DDBJ databases">
        <authorList>
            <person name="Waweru B."/>
        </authorList>
    </citation>
    <scope>NUCLEOTIDE SEQUENCE [LARGE SCALE GENOMIC DNA]</scope>
</reference>
<feature type="domain" description="Alpha/beta hydrolase fold-3" evidence="3">
    <location>
        <begin position="76"/>
        <end position="280"/>
    </location>
</feature>
<evidence type="ECO:0000256" key="1">
    <source>
        <dbReference type="ARBA" id="ARBA00010515"/>
    </source>
</evidence>
<dbReference type="PANTHER" id="PTHR23024:SF582">
    <property type="entry name" value="CARBOXYLESTERASE 12-RELATED"/>
    <property type="match status" value="1"/>
</dbReference>
<keyword evidence="2" id="KW-0378">Hydrolase</keyword>
<dbReference type="InterPro" id="IPR013094">
    <property type="entry name" value="AB_hydrolase_3"/>
</dbReference>
<dbReference type="InterPro" id="IPR002168">
    <property type="entry name" value="Lipase_GDXG_HIS_AS"/>
</dbReference>
<dbReference type="Proteomes" id="UP001314170">
    <property type="component" value="Unassembled WGS sequence"/>
</dbReference>
<keyword evidence="5" id="KW-1185">Reference proteome</keyword>